<dbReference type="CDD" id="cd02024">
    <property type="entry name" value="NRK1"/>
    <property type="match status" value="1"/>
</dbReference>
<dbReference type="AlphaFoldDB" id="A0A4P9ZYH2"/>
<gene>
    <name evidence="1" type="ORF">BJ085DRAFT_19237</name>
</gene>
<reference evidence="2" key="1">
    <citation type="journal article" date="2018" name="Nat. Microbiol.">
        <title>Leveraging single-cell genomics to expand the fungal tree of life.</title>
        <authorList>
            <person name="Ahrendt S.R."/>
            <person name="Quandt C.A."/>
            <person name="Ciobanu D."/>
            <person name="Clum A."/>
            <person name="Salamov A."/>
            <person name="Andreopoulos B."/>
            <person name="Cheng J.F."/>
            <person name="Woyke T."/>
            <person name="Pelin A."/>
            <person name="Henrissat B."/>
            <person name="Reynolds N.K."/>
            <person name="Benny G.L."/>
            <person name="Smith M.E."/>
            <person name="James T.Y."/>
            <person name="Grigoriev I.V."/>
        </authorList>
    </citation>
    <scope>NUCLEOTIDE SEQUENCE [LARGE SCALE GENOMIC DNA]</scope>
    <source>
        <strain evidence="2">RSA 468</strain>
    </source>
</reference>
<sequence length="212" mass="23937">GPSCSGKTTLARQIQALVPHCVVAHQDDFFRPESKIPIDPVTGLANWDCNEAIDWPRLTAALLHFRQFGRLPEYRLTELPSSTEPHLCLSASAREQLSPLVQTLSHSTQAILLVDGFLLFHQPTTAQLFDARILISASYETIKERRLNRPNYQTLEGWWVDPPNYFDLIVWPHYLAHLPASEAHAGLVIKSDHQSVNEMVTQVVSYMAQCRA</sequence>
<name>A0A4P9ZYH2_9FUNG</name>
<dbReference type="GO" id="GO:0016787">
    <property type="term" value="F:hydrolase activity"/>
    <property type="evidence" value="ECO:0007669"/>
    <property type="project" value="UniProtKB-KW"/>
</dbReference>
<feature type="non-terminal residue" evidence="1">
    <location>
        <position position="1"/>
    </location>
</feature>
<accession>A0A4P9ZYH2</accession>
<dbReference type="SUPFAM" id="SSF52540">
    <property type="entry name" value="P-loop containing nucleoside triphosphate hydrolases"/>
    <property type="match status" value="1"/>
</dbReference>
<keyword evidence="1" id="KW-0378">Hydrolase</keyword>
<dbReference type="STRING" id="215637.A0A4P9ZYH2"/>
<dbReference type="Gene3D" id="3.40.50.300">
    <property type="entry name" value="P-loop containing nucleotide triphosphate hydrolases"/>
    <property type="match status" value="1"/>
</dbReference>
<dbReference type="PANTHER" id="PTHR10285">
    <property type="entry name" value="URIDINE KINASE"/>
    <property type="match status" value="1"/>
</dbReference>
<keyword evidence="2" id="KW-1185">Reference proteome</keyword>
<proteinExistence type="predicted"/>
<organism evidence="1 2">
    <name type="scientific">Dimargaris cristalligena</name>
    <dbReference type="NCBI Taxonomy" id="215637"/>
    <lineage>
        <taxon>Eukaryota</taxon>
        <taxon>Fungi</taxon>
        <taxon>Fungi incertae sedis</taxon>
        <taxon>Zoopagomycota</taxon>
        <taxon>Kickxellomycotina</taxon>
        <taxon>Dimargaritomycetes</taxon>
        <taxon>Dimargaritales</taxon>
        <taxon>Dimargaritaceae</taxon>
        <taxon>Dimargaris</taxon>
    </lineage>
</organism>
<protein>
    <submittedName>
        <fullName evidence="1">P-loop containing nucleoside triphosphate hydrolase protein</fullName>
    </submittedName>
</protein>
<dbReference type="InterPro" id="IPR027417">
    <property type="entry name" value="P-loop_NTPase"/>
</dbReference>
<dbReference type="Proteomes" id="UP000268162">
    <property type="component" value="Unassembled WGS sequence"/>
</dbReference>
<dbReference type="EMBL" id="ML002403">
    <property type="protein sequence ID" value="RKP38111.1"/>
    <property type="molecule type" value="Genomic_DNA"/>
</dbReference>
<evidence type="ECO:0000313" key="2">
    <source>
        <dbReference type="Proteomes" id="UP000268162"/>
    </source>
</evidence>
<evidence type="ECO:0000313" key="1">
    <source>
        <dbReference type="EMBL" id="RKP38111.1"/>
    </source>
</evidence>